<dbReference type="Proteomes" id="UP000036987">
    <property type="component" value="Unassembled WGS sequence"/>
</dbReference>
<sequence>MAMTITAYAVFKLGDRQVKLVTVEKTSPSLPPFPLLVATPVEGSGIFPVILFVHGYLLRNTFYSELIQHIASHGYIVISPQFAGCDANADCESTGEVIKWLSSSGGMSTFLPSGVGGDMTKLTIAGHSRGGKVAFGVAQGDVITRFTTTNAKISAVIGIDPVDGMSRDRQTEPRILTFKPNSITVNAPVMVVGCGLSDEKKNPFFPPCAPEGVNHRDFFAECRSPAWYFVVKNYGHLDMLDDDTKGFKGIATYYLCKNGNGREPMRRFVGGLIVAFLNYQLGGDSGDFEDLQNNPETCPVILSEVSFR</sequence>
<dbReference type="Gene3D" id="3.40.50.1820">
    <property type="entry name" value="alpha/beta hydrolase"/>
    <property type="match status" value="1"/>
</dbReference>
<dbReference type="InterPro" id="IPR017395">
    <property type="entry name" value="Chlorophyllase-like"/>
</dbReference>
<dbReference type="PANTHER" id="PTHR33428:SF2">
    <property type="entry name" value="CHLOROPHYLLASE-2"/>
    <property type="match status" value="1"/>
</dbReference>
<dbReference type="GO" id="GO:0015996">
    <property type="term" value="P:chlorophyll catabolic process"/>
    <property type="evidence" value="ECO:0000318"/>
    <property type="project" value="GO_Central"/>
</dbReference>
<dbReference type="OrthoDB" id="2093222at2759"/>
<evidence type="ECO:0000313" key="2">
    <source>
        <dbReference type="Proteomes" id="UP000036987"/>
    </source>
</evidence>
<dbReference type="Pfam" id="PF07224">
    <property type="entry name" value="Chlorophyllase"/>
    <property type="match status" value="1"/>
</dbReference>
<dbReference type="SUPFAM" id="SSF53474">
    <property type="entry name" value="alpha/beta-Hydrolases"/>
    <property type="match status" value="1"/>
</dbReference>
<protein>
    <submittedName>
        <fullName evidence="1">Chlorophyllase</fullName>
    </submittedName>
</protein>
<dbReference type="AlphaFoldDB" id="A0A0K9NK01"/>
<proteinExistence type="predicted"/>
<name>A0A0K9NK01_ZOSMR</name>
<dbReference type="InterPro" id="IPR029058">
    <property type="entry name" value="AB_hydrolase_fold"/>
</dbReference>
<organism evidence="1 2">
    <name type="scientific">Zostera marina</name>
    <name type="common">Eelgrass</name>
    <dbReference type="NCBI Taxonomy" id="29655"/>
    <lineage>
        <taxon>Eukaryota</taxon>
        <taxon>Viridiplantae</taxon>
        <taxon>Streptophyta</taxon>
        <taxon>Embryophyta</taxon>
        <taxon>Tracheophyta</taxon>
        <taxon>Spermatophyta</taxon>
        <taxon>Magnoliopsida</taxon>
        <taxon>Liliopsida</taxon>
        <taxon>Zosteraceae</taxon>
        <taxon>Zostera</taxon>
    </lineage>
</organism>
<dbReference type="EMBL" id="LFYR01002184">
    <property type="protein sequence ID" value="KMZ56412.1"/>
    <property type="molecule type" value="Genomic_DNA"/>
</dbReference>
<dbReference type="ESTHER" id="zosmr-a0a0k9nk01">
    <property type="family name" value="Chlorophyllase_Plant"/>
</dbReference>
<dbReference type="STRING" id="29655.A0A0K9NK01"/>
<comment type="caution">
    <text evidence="1">The sequence shown here is derived from an EMBL/GenBank/DDBJ whole genome shotgun (WGS) entry which is preliminary data.</text>
</comment>
<dbReference type="OMA" id="KPAWYFV"/>
<dbReference type="PANTHER" id="PTHR33428">
    <property type="entry name" value="CHLOROPHYLLASE-2, CHLOROPLASTIC"/>
    <property type="match status" value="1"/>
</dbReference>
<dbReference type="UniPathway" id="UPA00674"/>
<dbReference type="GO" id="GO:0047746">
    <property type="term" value="F:chlorophyllase activity"/>
    <property type="evidence" value="ECO:0000318"/>
    <property type="project" value="GO_Central"/>
</dbReference>
<reference evidence="2" key="1">
    <citation type="journal article" date="2016" name="Nature">
        <title>The genome of the seagrass Zostera marina reveals angiosperm adaptation to the sea.</title>
        <authorList>
            <person name="Olsen J.L."/>
            <person name="Rouze P."/>
            <person name="Verhelst B."/>
            <person name="Lin Y.-C."/>
            <person name="Bayer T."/>
            <person name="Collen J."/>
            <person name="Dattolo E."/>
            <person name="De Paoli E."/>
            <person name="Dittami S."/>
            <person name="Maumus F."/>
            <person name="Michel G."/>
            <person name="Kersting A."/>
            <person name="Lauritano C."/>
            <person name="Lohaus R."/>
            <person name="Toepel M."/>
            <person name="Tonon T."/>
            <person name="Vanneste K."/>
            <person name="Amirebrahimi M."/>
            <person name="Brakel J."/>
            <person name="Bostroem C."/>
            <person name="Chovatia M."/>
            <person name="Grimwood J."/>
            <person name="Jenkins J.W."/>
            <person name="Jueterbock A."/>
            <person name="Mraz A."/>
            <person name="Stam W.T."/>
            <person name="Tice H."/>
            <person name="Bornberg-Bauer E."/>
            <person name="Green P.J."/>
            <person name="Pearson G.A."/>
            <person name="Procaccini G."/>
            <person name="Duarte C.M."/>
            <person name="Schmutz J."/>
            <person name="Reusch T.B.H."/>
            <person name="Van de Peer Y."/>
        </authorList>
    </citation>
    <scope>NUCLEOTIDE SEQUENCE [LARGE SCALE GENOMIC DNA]</scope>
    <source>
        <strain evidence="2">cv. Finnish</strain>
    </source>
</reference>
<accession>A0A0K9NK01</accession>
<gene>
    <name evidence="1" type="ORF">ZOSMA_95G00060</name>
</gene>
<keyword evidence="2" id="KW-1185">Reference proteome</keyword>
<evidence type="ECO:0000313" key="1">
    <source>
        <dbReference type="EMBL" id="KMZ56412.1"/>
    </source>
</evidence>